<dbReference type="EMBL" id="FMXB01000009">
    <property type="protein sequence ID" value="SDA56036.1"/>
    <property type="molecule type" value="Genomic_DNA"/>
</dbReference>
<protein>
    <submittedName>
        <fullName evidence="2">Uncharacterized protein</fullName>
    </submittedName>
</protein>
<sequence length="302" mass="34448">MSHTAKNTGWFTMDNRGNFTLEILVVAIVIILILGIITLATEISSEKISKGIETDNIEKTINEVCDSLINDPGVPQNWEDFKAKRVGLAIVNEYENVIPNSVSYFKILELGRDYDNLVTKKIFDNKFHSSMELIPHETSISSVKIGDDESSANAYSVNRIVKCDFYKKYVIKDFTVDGKCNHNHRQSEYSCNYFKLFEKNLRSSDYYLLIDESEKNSLSYSIDTTHFKDYEGKLASKTSIYLNNELSSLFEVNDTSSVVFIHLDKNDAKAVLVAVPKNFDKGNLKYDYFTTQACDFVLKAWS</sequence>
<keyword evidence="1" id="KW-0812">Transmembrane</keyword>
<gene>
    <name evidence="2" type="ORF">SAMN02910315_01339</name>
</gene>
<feature type="transmembrane region" description="Helical" evidence="1">
    <location>
        <begin position="20"/>
        <end position="40"/>
    </location>
</feature>
<keyword evidence="3" id="KW-1185">Reference proteome</keyword>
<accession>A0A1G5WE49</accession>
<reference evidence="2 3" key="1">
    <citation type="submission" date="2016-10" db="EMBL/GenBank/DDBJ databases">
        <authorList>
            <person name="Varghese N."/>
            <person name="Submissions S."/>
        </authorList>
    </citation>
    <scope>NUCLEOTIDE SEQUENCE [LARGE SCALE GENOMIC DNA]</scope>
    <source>
        <strain evidence="2 3">DSM 16643</strain>
    </source>
</reference>
<dbReference type="AlphaFoldDB" id="A0A1G5WE49"/>
<dbReference type="Proteomes" id="UP000323439">
    <property type="component" value="Unassembled WGS sequence"/>
</dbReference>
<evidence type="ECO:0000256" key="1">
    <source>
        <dbReference type="SAM" id="Phobius"/>
    </source>
</evidence>
<name>A0A1G5WE49_9EURY</name>
<keyword evidence="1" id="KW-0472">Membrane</keyword>
<organism evidence="2 3">
    <name type="scientific">Methanobrevibacter millerae</name>
    <dbReference type="NCBI Taxonomy" id="230361"/>
    <lineage>
        <taxon>Archaea</taxon>
        <taxon>Methanobacteriati</taxon>
        <taxon>Methanobacteriota</taxon>
        <taxon>Methanomada group</taxon>
        <taxon>Methanobacteria</taxon>
        <taxon>Methanobacteriales</taxon>
        <taxon>Methanobacteriaceae</taxon>
        <taxon>Methanobrevibacter</taxon>
    </lineage>
</organism>
<keyword evidence="1" id="KW-1133">Transmembrane helix</keyword>
<evidence type="ECO:0000313" key="3">
    <source>
        <dbReference type="Proteomes" id="UP000323439"/>
    </source>
</evidence>
<proteinExistence type="predicted"/>
<evidence type="ECO:0000313" key="2">
    <source>
        <dbReference type="EMBL" id="SDA56036.1"/>
    </source>
</evidence>